<gene>
    <name evidence="10" type="ORF">ACFQJ7_09305</name>
</gene>
<dbReference type="InterPro" id="IPR036691">
    <property type="entry name" value="Endo/exonu/phosph_ase_sf"/>
</dbReference>
<evidence type="ECO:0000256" key="7">
    <source>
        <dbReference type="ARBA" id="ARBA00022842"/>
    </source>
</evidence>
<evidence type="ECO:0000256" key="3">
    <source>
        <dbReference type="ARBA" id="ARBA00022722"/>
    </source>
</evidence>
<dbReference type="PROSITE" id="PS51318">
    <property type="entry name" value="TAT"/>
    <property type="match status" value="1"/>
</dbReference>
<evidence type="ECO:0000256" key="6">
    <source>
        <dbReference type="ARBA" id="ARBA00022801"/>
    </source>
</evidence>
<comment type="cofactor">
    <cofactor evidence="1">
        <name>Mn(2+)</name>
        <dbReference type="ChEBI" id="CHEBI:29035"/>
    </cofactor>
</comment>
<dbReference type="GO" id="GO:0016787">
    <property type="term" value="F:hydrolase activity"/>
    <property type="evidence" value="ECO:0007669"/>
    <property type="project" value="UniProtKB-KW"/>
</dbReference>
<dbReference type="GO" id="GO:0006281">
    <property type="term" value="P:DNA repair"/>
    <property type="evidence" value="ECO:0007669"/>
    <property type="project" value="UniProtKB-KW"/>
</dbReference>
<proteinExistence type="predicted"/>
<dbReference type="GO" id="GO:0046872">
    <property type="term" value="F:metal ion binding"/>
    <property type="evidence" value="ECO:0007669"/>
    <property type="project" value="UniProtKB-KW"/>
</dbReference>
<evidence type="ECO:0000313" key="10">
    <source>
        <dbReference type="EMBL" id="MFC7126229.1"/>
    </source>
</evidence>
<evidence type="ECO:0000313" key="11">
    <source>
        <dbReference type="Proteomes" id="UP001596414"/>
    </source>
</evidence>
<feature type="region of interest" description="Disordered" evidence="9">
    <location>
        <begin position="360"/>
        <end position="411"/>
    </location>
</feature>
<keyword evidence="4" id="KW-0479">Metal-binding</keyword>
<evidence type="ECO:0000256" key="2">
    <source>
        <dbReference type="ARBA" id="ARBA00001946"/>
    </source>
</evidence>
<dbReference type="PANTHER" id="PTHR15822">
    <property type="entry name" value="TRAF AND TNF RECEPTOR-ASSOCIATED PROTEIN"/>
    <property type="match status" value="1"/>
</dbReference>
<dbReference type="InterPro" id="IPR006311">
    <property type="entry name" value="TAT_signal"/>
</dbReference>
<protein>
    <submittedName>
        <fullName evidence="10">Endonuclease/exonuclease/phosphatase family protein</fullName>
    </submittedName>
</protein>
<dbReference type="RefSeq" id="WP_267635784.1">
    <property type="nucleotide sequence ID" value="NZ_JAODIY010000001.1"/>
</dbReference>
<dbReference type="Gene3D" id="3.60.10.10">
    <property type="entry name" value="Endonuclease/exonuclease/phosphatase"/>
    <property type="match status" value="1"/>
</dbReference>
<reference evidence="10 11" key="1">
    <citation type="journal article" date="2014" name="Int. J. Syst. Evol. Microbiol.">
        <title>Complete genome sequence of Corynebacterium casei LMG S-19264T (=DSM 44701T), isolated from a smear-ripened cheese.</title>
        <authorList>
            <consortium name="US DOE Joint Genome Institute (JGI-PGF)"/>
            <person name="Walter F."/>
            <person name="Albersmeier A."/>
            <person name="Kalinowski J."/>
            <person name="Ruckert C."/>
        </authorList>
    </citation>
    <scope>NUCLEOTIDE SEQUENCE [LARGE SCALE GENOMIC DNA]</scope>
    <source>
        <strain evidence="10 11">CGMCC 4.7215</strain>
    </source>
</reference>
<feature type="compositionally biased region" description="Low complexity" evidence="9">
    <location>
        <begin position="362"/>
        <end position="385"/>
    </location>
</feature>
<comment type="cofactor">
    <cofactor evidence="2">
        <name>Mg(2+)</name>
        <dbReference type="ChEBI" id="CHEBI:18420"/>
    </cofactor>
</comment>
<sequence>MPSPVDRQPTATRRGVLRGAAGAVAGVAAVSRRTAGQTPPTATPTVMTQNVYVGVDLFDLVDADSTAALLLTLGRFLDQLDPDRYAARARGIAASITTAQPDVVALQEVTQIEQLGEEERETIVDMRSQIQSALAVQDLSYEIAAQTATADLTLPTLGDQAGLRVANRDVLLVQEDHSTANVMTGTYDATASVAIPDSDRTFSIERGYAAADVTVEDATFTAISTHFEASSRSTRETQATELLELVPTDRPVVLAGDFNSGPGTTTDAYTQLTDRFEDPFATLHPNEDAFTCCQAGNLENEQSQLEKRVDTILSDGDMQPTAVRRVGHRRKDRITFDSEAGPVELWPSDHAGVVATFEMETQDGQTPTATPTTTPTPVSNTQTATESDASPETTNTTPITDTVDSDDGNGPGFGVISALGAVGGLGYALRRRLGRNE</sequence>
<evidence type="ECO:0000256" key="5">
    <source>
        <dbReference type="ARBA" id="ARBA00022763"/>
    </source>
</evidence>
<keyword evidence="10" id="KW-0255">Endonuclease</keyword>
<accession>A0ABD5X9H8</accession>
<comment type="caution">
    <text evidence="10">The sequence shown here is derived from an EMBL/GenBank/DDBJ whole genome shotgun (WGS) entry which is preliminary data.</text>
</comment>
<name>A0ABD5X9H8_9EURY</name>
<feature type="compositionally biased region" description="Low complexity" evidence="9">
    <location>
        <begin position="393"/>
        <end position="402"/>
    </location>
</feature>
<keyword evidence="5" id="KW-0227">DNA damage</keyword>
<dbReference type="PANTHER" id="PTHR15822:SF4">
    <property type="entry name" value="TYROSYL-DNA PHOSPHODIESTERASE 2"/>
    <property type="match status" value="1"/>
</dbReference>
<keyword evidence="7" id="KW-0460">Magnesium</keyword>
<evidence type="ECO:0000256" key="8">
    <source>
        <dbReference type="ARBA" id="ARBA00023204"/>
    </source>
</evidence>
<dbReference type="AlphaFoldDB" id="A0ABD5X9H8"/>
<keyword evidence="6" id="KW-0378">Hydrolase</keyword>
<organism evidence="10 11">
    <name type="scientific">Halovenus rubra</name>
    <dbReference type="NCBI Taxonomy" id="869890"/>
    <lineage>
        <taxon>Archaea</taxon>
        <taxon>Methanobacteriati</taxon>
        <taxon>Methanobacteriota</taxon>
        <taxon>Stenosarchaea group</taxon>
        <taxon>Halobacteria</taxon>
        <taxon>Halobacteriales</taxon>
        <taxon>Haloarculaceae</taxon>
        <taxon>Halovenus</taxon>
    </lineage>
</organism>
<evidence type="ECO:0000256" key="1">
    <source>
        <dbReference type="ARBA" id="ARBA00001936"/>
    </source>
</evidence>
<dbReference type="EMBL" id="JBHSZQ010000020">
    <property type="protein sequence ID" value="MFC7126229.1"/>
    <property type="molecule type" value="Genomic_DNA"/>
</dbReference>
<dbReference type="Proteomes" id="UP001596414">
    <property type="component" value="Unassembled WGS sequence"/>
</dbReference>
<dbReference type="GO" id="GO:0004519">
    <property type="term" value="F:endonuclease activity"/>
    <property type="evidence" value="ECO:0007669"/>
    <property type="project" value="UniProtKB-KW"/>
</dbReference>
<dbReference type="InterPro" id="IPR051547">
    <property type="entry name" value="TDP2-like"/>
</dbReference>
<evidence type="ECO:0000256" key="9">
    <source>
        <dbReference type="SAM" id="MobiDB-lite"/>
    </source>
</evidence>
<keyword evidence="3" id="KW-0540">Nuclease</keyword>
<keyword evidence="8" id="KW-0234">DNA repair</keyword>
<evidence type="ECO:0000256" key="4">
    <source>
        <dbReference type="ARBA" id="ARBA00022723"/>
    </source>
</evidence>
<dbReference type="SUPFAM" id="SSF56219">
    <property type="entry name" value="DNase I-like"/>
    <property type="match status" value="1"/>
</dbReference>